<feature type="region of interest" description="Disordered" evidence="1">
    <location>
        <begin position="237"/>
        <end position="264"/>
    </location>
</feature>
<dbReference type="InterPro" id="IPR012340">
    <property type="entry name" value="NA-bd_OB-fold"/>
</dbReference>
<keyword evidence="3" id="KW-1185">Reference proteome</keyword>
<dbReference type="Gene3D" id="2.40.50.140">
    <property type="entry name" value="Nucleic acid-binding proteins"/>
    <property type="match status" value="1"/>
</dbReference>
<evidence type="ECO:0000313" key="2">
    <source>
        <dbReference type="EMBL" id="GJT12443.1"/>
    </source>
</evidence>
<comment type="caution">
    <text evidence="2">The sequence shown here is derived from an EMBL/GenBank/DDBJ whole genome shotgun (WGS) entry which is preliminary data.</text>
</comment>
<reference evidence="2" key="2">
    <citation type="submission" date="2022-01" db="EMBL/GenBank/DDBJ databases">
        <authorList>
            <person name="Yamashiro T."/>
            <person name="Shiraishi A."/>
            <person name="Satake H."/>
            <person name="Nakayama K."/>
        </authorList>
    </citation>
    <scope>NUCLEOTIDE SEQUENCE</scope>
</reference>
<evidence type="ECO:0000313" key="3">
    <source>
        <dbReference type="Proteomes" id="UP001151760"/>
    </source>
</evidence>
<gene>
    <name evidence="2" type="ORF">Tco_0859485</name>
</gene>
<organism evidence="2 3">
    <name type="scientific">Tanacetum coccineum</name>
    <dbReference type="NCBI Taxonomy" id="301880"/>
    <lineage>
        <taxon>Eukaryota</taxon>
        <taxon>Viridiplantae</taxon>
        <taxon>Streptophyta</taxon>
        <taxon>Embryophyta</taxon>
        <taxon>Tracheophyta</taxon>
        <taxon>Spermatophyta</taxon>
        <taxon>Magnoliopsida</taxon>
        <taxon>eudicotyledons</taxon>
        <taxon>Gunneridae</taxon>
        <taxon>Pentapetalae</taxon>
        <taxon>asterids</taxon>
        <taxon>campanulids</taxon>
        <taxon>Asterales</taxon>
        <taxon>Asteraceae</taxon>
        <taxon>Asteroideae</taxon>
        <taxon>Anthemideae</taxon>
        <taxon>Anthemidinae</taxon>
        <taxon>Tanacetum</taxon>
    </lineage>
</organism>
<sequence>MTGVNYGNRIFGCMEMAHNVPTNECIEQRVNGDQESSISEQVFPCIISYSEKEGFDPENHSIVQFTSVKKEVTVEDFFRGGVKTMVGHIRDSDSVCMRFKVIVRVIDATGSASLLLFDDFGVFKLSDEQCVHLIRQHGENYDDYFSEELNVLVGKRLLFRFHYTDDHINNNNHVYQVKMLSQDEAMITMFKKDFILEEPEVDLQTPVPSNANSSRFTNVDNIPFKLDETSKSSYVATKGNASHVDGEHSSMEIESDAGGSGSGK</sequence>
<name>A0ABQ5BD43_9ASTR</name>
<accession>A0ABQ5BD43</accession>
<dbReference type="EMBL" id="BQNB010013148">
    <property type="protein sequence ID" value="GJT12443.1"/>
    <property type="molecule type" value="Genomic_DNA"/>
</dbReference>
<reference evidence="2" key="1">
    <citation type="journal article" date="2022" name="Int. J. Mol. Sci.">
        <title>Draft Genome of Tanacetum Coccineum: Genomic Comparison of Closely Related Tanacetum-Family Plants.</title>
        <authorList>
            <person name="Yamashiro T."/>
            <person name="Shiraishi A."/>
            <person name="Nakayama K."/>
            <person name="Satake H."/>
        </authorList>
    </citation>
    <scope>NUCLEOTIDE SEQUENCE</scope>
</reference>
<protein>
    <submittedName>
        <fullName evidence="2">Uncharacterized protein</fullName>
    </submittedName>
</protein>
<evidence type="ECO:0000256" key="1">
    <source>
        <dbReference type="SAM" id="MobiDB-lite"/>
    </source>
</evidence>
<dbReference type="Proteomes" id="UP001151760">
    <property type="component" value="Unassembled WGS sequence"/>
</dbReference>
<proteinExistence type="predicted"/>